<evidence type="ECO:0000256" key="9">
    <source>
        <dbReference type="ARBA" id="ARBA00023237"/>
    </source>
</evidence>
<evidence type="ECO:0000256" key="5">
    <source>
        <dbReference type="ARBA" id="ARBA00022692"/>
    </source>
</evidence>
<dbReference type="RefSeq" id="WP_139940574.1">
    <property type="nucleotide sequence ID" value="NZ_JBHSYP010000027.1"/>
</dbReference>
<evidence type="ECO:0000259" key="14">
    <source>
        <dbReference type="Pfam" id="PF21305"/>
    </source>
</evidence>
<dbReference type="InterPro" id="IPR049371">
    <property type="entry name" value="GspD-like_N0"/>
</dbReference>
<dbReference type="InterPro" id="IPR005644">
    <property type="entry name" value="NolW-like"/>
</dbReference>
<dbReference type="NCBIfam" id="TIGR02517">
    <property type="entry name" value="type_II_gspD"/>
    <property type="match status" value="1"/>
</dbReference>
<feature type="domain" description="GspD-like N0" evidence="14">
    <location>
        <begin position="99"/>
        <end position="157"/>
    </location>
</feature>
<dbReference type="Proteomes" id="UP000319148">
    <property type="component" value="Unassembled WGS sequence"/>
</dbReference>
<evidence type="ECO:0000256" key="1">
    <source>
        <dbReference type="ARBA" id="ARBA00004442"/>
    </source>
</evidence>
<dbReference type="Pfam" id="PF03958">
    <property type="entry name" value="Secretin_N"/>
    <property type="match status" value="2"/>
</dbReference>
<dbReference type="InterPro" id="IPR013356">
    <property type="entry name" value="T2SS_GspD"/>
</dbReference>
<dbReference type="InterPro" id="IPR001775">
    <property type="entry name" value="GspD/PilQ"/>
</dbReference>
<evidence type="ECO:0000256" key="10">
    <source>
        <dbReference type="RuleBase" id="RU004004"/>
    </source>
</evidence>
<keyword evidence="3 10" id="KW-0813">Transport</keyword>
<dbReference type="OrthoDB" id="9775455at2"/>
<evidence type="ECO:0000259" key="13">
    <source>
        <dbReference type="Pfam" id="PF03958"/>
    </source>
</evidence>
<protein>
    <submittedName>
        <fullName evidence="15">Type II secretion system protein GspD</fullName>
    </submittedName>
</protein>
<keyword evidence="6" id="KW-0732">Signal</keyword>
<feature type="domain" description="Type II/III secretion system secretin-like" evidence="12">
    <location>
        <begin position="522"/>
        <end position="687"/>
    </location>
</feature>
<evidence type="ECO:0000256" key="2">
    <source>
        <dbReference type="ARBA" id="ARBA00006980"/>
    </source>
</evidence>
<dbReference type="PRINTS" id="PR00811">
    <property type="entry name" value="BCTERIALGSPD"/>
</dbReference>
<keyword evidence="4" id="KW-1134">Transmembrane beta strand</keyword>
<keyword evidence="8" id="KW-0472">Membrane</keyword>
<feature type="region of interest" description="Disordered" evidence="11">
    <location>
        <begin position="365"/>
        <end position="407"/>
    </location>
</feature>
<evidence type="ECO:0000256" key="6">
    <source>
        <dbReference type="ARBA" id="ARBA00022729"/>
    </source>
</evidence>
<feature type="compositionally biased region" description="Polar residues" evidence="11">
    <location>
        <begin position="396"/>
        <end position="407"/>
    </location>
</feature>
<dbReference type="AlphaFoldDB" id="A0A501PJT4"/>
<dbReference type="GO" id="GO:0015627">
    <property type="term" value="C:type II protein secretion system complex"/>
    <property type="evidence" value="ECO:0007669"/>
    <property type="project" value="InterPro"/>
</dbReference>
<dbReference type="Gene3D" id="3.30.1370.120">
    <property type="match status" value="3"/>
</dbReference>
<dbReference type="Gene3D" id="3.55.50.30">
    <property type="match status" value="1"/>
</dbReference>
<evidence type="ECO:0000256" key="3">
    <source>
        <dbReference type="ARBA" id="ARBA00022448"/>
    </source>
</evidence>
<dbReference type="PANTHER" id="PTHR30332">
    <property type="entry name" value="PROBABLE GENERAL SECRETION PATHWAY PROTEIN D"/>
    <property type="match status" value="1"/>
</dbReference>
<proteinExistence type="inferred from homology"/>
<dbReference type="Pfam" id="PF21305">
    <property type="entry name" value="type_II_gspD_N0"/>
    <property type="match status" value="1"/>
</dbReference>
<dbReference type="GO" id="GO:0015628">
    <property type="term" value="P:protein secretion by the type II secretion system"/>
    <property type="evidence" value="ECO:0007669"/>
    <property type="project" value="InterPro"/>
</dbReference>
<keyword evidence="16" id="KW-1185">Reference proteome</keyword>
<evidence type="ECO:0000259" key="12">
    <source>
        <dbReference type="Pfam" id="PF00263"/>
    </source>
</evidence>
<evidence type="ECO:0000256" key="11">
    <source>
        <dbReference type="SAM" id="MobiDB-lite"/>
    </source>
</evidence>
<dbReference type="EMBL" id="VFIY01000008">
    <property type="protein sequence ID" value="TPD60164.1"/>
    <property type="molecule type" value="Genomic_DNA"/>
</dbReference>
<gene>
    <name evidence="15" type="primary">gspD</name>
    <name evidence="15" type="ORF">FIV46_08900</name>
</gene>
<comment type="caution">
    <text evidence="15">The sequence shown here is derived from an EMBL/GenBank/DDBJ whole genome shotgun (WGS) entry which is preliminary data.</text>
</comment>
<reference evidence="16" key="1">
    <citation type="submission" date="2019-06" db="EMBL/GenBank/DDBJ databases">
        <title>The complete genome of Emcibacter congregatus ZYLT.</title>
        <authorList>
            <person name="Zhao Z."/>
        </authorList>
    </citation>
    <scope>NUCLEOTIDE SEQUENCE [LARGE SCALE GENOMIC DNA]</scope>
    <source>
        <strain evidence="16">MCCC 1A06723</strain>
    </source>
</reference>
<feature type="compositionally biased region" description="Basic and acidic residues" evidence="11">
    <location>
        <begin position="386"/>
        <end position="395"/>
    </location>
</feature>
<sequence>MFQVAKNIIVQPLLGLTVILILQGCSLYGNSESPTSATLNRLDTLPMETEVSDNGPADISPEGEAGPNGGFEKRGTGQVVASALPSVKQWQASGDGVDLNFQNADIRAVADVIFGKILKAAYSVDPAIDGRISLQTGESLPRPALLMAFESALDTVGGRLVFDGVTYHIKSAAADDFPGGHLVGLSSKDIKAGYGLHILPLKHVSADRIMDIIEPFVPVRAKVTVEPERNLLVIAGTGPERMSLIDMISVFDVDWMQGMSYGLYPLEAANATDVIRELETLFATASGDTAPNAVQFLPVERMNAIMVIAVNPDLLERSREWITELDHGGQSSGNRLYVYKVQNGRARDLATVLGGIFGAEQHTLGNNSTVAPGLTPKRLSSGTDNRNQDTSEHAGRTSSAMSTLGEARNSQQEAQVSFVADNLRIIADDRNNALLIMASQQDYRLIKSSLKQLDIEPLQVMIEATVAEVKLNNDLRYGLQWFFQEGDFDLTLSDADTGTVASSFPGFSAVFDDPDARAVLNALDSVTDVEIVSSPQLMVLNNQTAILQVGDEVPVPVQSATSTENSNPLIVNSIDYRDTGVILRVTPRVNSSGMVLIDVEQEVSNVVETLTSGIDAPTIQQRYLASTIAVKSGATIALGGLIQHQISEEESGVPVISKIPLMGNLFKTTGYANKRTELLVLITPRVIGSTREAQEVTKELRERLSRIAPAAKSDD</sequence>
<feature type="domain" description="NolW-like" evidence="13">
    <location>
        <begin position="263"/>
        <end position="327"/>
    </location>
</feature>
<accession>A0A501PJT4</accession>
<comment type="similarity">
    <text evidence="2">Belongs to the bacterial secretin family. GSP D subfamily.</text>
</comment>
<dbReference type="GO" id="GO:0009279">
    <property type="term" value="C:cell outer membrane"/>
    <property type="evidence" value="ECO:0007669"/>
    <property type="project" value="UniProtKB-SubCell"/>
</dbReference>
<dbReference type="InterPro" id="IPR050810">
    <property type="entry name" value="Bact_Secretion_Sys_Channel"/>
</dbReference>
<evidence type="ECO:0000256" key="8">
    <source>
        <dbReference type="ARBA" id="ARBA00023136"/>
    </source>
</evidence>
<keyword evidence="9" id="KW-0998">Cell outer membrane</keyword>
<dbReference type="PANTHER" id="PTHR30332:SF25">
    <property type="entry name" value="SECRETIN XPSD"/>
    <property type="match status" value="1"/>
</dbReference>
<evidence type="ECO:0000256" key="4">
    <source>
        <dbReference type="ARBA" id="ARBA00022452"/>
    </source>
</evidence>
<dbReference type="InterPro" id="IPR004846">
    <property type="entry name" value="T2SS/T3SS_dom"/>
</dbReference>
<feature type="region of interest" description="Disordered" evidence="11">
    <location>
        <begin position="48"/>
        <end position="74"/>
    </location>
</feature>
<dbReference type="Pfam" id="PF00263">
    <property type="entry name" value="Secretin"/>
    <property type="match status" value="1"/>
</dbReference>
<evidence type="ECO:0000256" key="7">
    <source>
        <dbReference type="ARBA" id="ARBA00022927"/>
    </source>
</evidence>
<dbReference type="InterPro" id="IPR038591">
    <property type="entry name" value="NolW-like_sf"/>
</dbReference>
<evidence type="ECO:0000313" key="15">
    <source>
        <dbReference type="EMBL" id="TPD60164.1"/>
    </source>
</evidence>
<comment type="subcellular location">
    <subcellularLocation>
        <location evidence="1 10">Cell outer membrane</location>
    </subcellularLocation>
</comment>
<keyword evidence="5" id="KW-0812">Transmembrane</keyword>
<organism evidence="15 16">
    <name type="scientific">Emcibacter nanhaiensis</name>
    <dbReference type="NCBI Taxonomy" id="1505037"/>
    <lineage>
        <taxon>Bacteria</taxon>
        <taxon>Pseudomonadati</taxon>
        <taxon>Pseudomonadota</taxon>
        <taxon>Alphaproteobacteria</taxon>
        <taxon>Emcibacterales</taxon>
        <taxon>Emcibacteraceae</taxon>
        <taxon>Emcibacter</taxon>
    </lineage>
</organism>
<feature type="domain" description="NolW-like" evidence="13">
    <location>
        <begin position="338"/>
        <end position="459"/>
    </location>
</feature>
<dbReference type="PROSITE" id="PS51257">
    <property type="entry name" value="PROKAR_LIPOPROTEIN"/>
    <property type="match status" value="1"/>
</dbReference>
<name>A0A501PJT4_9PROT</name>
<evidence type="ECO:0000313" key="16">
    <source>
        <dbReference type="Proteomes" id="UP000319148"/>
    </source>
</evidence>
<keyword evidence="7" id="KW-0653">Protein transport</keyword>
<dbReference type="PRINTS" id="PR01032">
    <property type="entry name" value="PHAGEIV"/>
</dbReference>